<evidence type="ECO:0000256" key="1">
    <source>
        <dbReference type="SAM" id="MobiDB-lite"/>
    </source>
</evidence>
<accession>A0A426ZQU6</accession>
<reference evidence="2 3" key="1">
    <citation type="journal article" date="2014" name="Agronomy (Basel)">
        <title>A Draft Genome Sequence for Ensete ventricosum, the Drought-Tolerant Tree Against Hunger.</title>
        <authorList>
            <person name="Harrison J."/>
            <person name="Moore K.A."/>
            <person name="Paszkiewicz K."/>
            <person name="Jones T."/>
            <person name="Grant M."/>
            <person name="Ambacheew D."/>
            <person name="Muzemil S."/>
            <person name="Studholme D.J."/>
        </authorList>
    </citation>
    <scope>NUCLEOTIDE SEQUENCE [LARGE SCALE GENOMIC DNA]</scope>
</reference>
<gene>
    <name evidence="2" type="ORF">B296_00033363</name>
</gene>
<evidence type="ECO:0000313" key="2">
    <source>
        <dbReference type="EMBL" id="RRT66402.1"/>
    </source>
</evidence>
<dbReference type="Proteomes" id="UP000287651">
    <property type="component" value="Unassembled WGS sequence"/>
</dbReference>
<evidence type="ECO:0000313" key="3">
    <source>
        <dbReference type="Proteomes" id="UP000287651"/>
    </source>
</evidence>
<name>A0A426ZQU6_ENSVE</name>
<comment type="caution">
    <text evidence="2">The sequence shown here is derived from an EMBL/GenBank/DDBJ whole genome shotgun (WGS) entry which is preliminary data.</text>
</comment>
<dbReference type="EMBL" id="AMZH03005432">
    <property type="protein sequence ID" value="RRT66402.1"/>
    <property type="molecule type" value="Genomic_DNA"/>
</dbReference>
<feature type="region of interest" description="Disordered" evidence="1">
    <location>
        <begin position="1"/>
        <end position="37"/>
    </location>
</feature>
<dbReference type="AlphaFoldDB" id="A0A426ZQU6"/>
<protein>
    <submittedName>
        <fullName evidence="2">Uncharacterized protein</fullName>
    </submittedName>
</protein>
<sequence>MDVARQIDIDNFNRGHQGNESEGNGSPKAPPRPPTVRSLQPYAFFFCATAANVAAPHASGISTGCPPYKNRGPRRVDQPPMSCTIAGGEFFSDAGFEKEGNKRFLRLGIGGLGPGSVEEAVLIEGLRGSQVEVLNLVVFH</sequence>
<feature type="compositionally biased region" description="Basic and acidic residues" evidence="1">
    <location>
        <begin position="1"/>
        <end position="19"/>
    </location>
</feature>
<proteinExistence type="predicted"/>
<organism evidence="2 3">
    <name type="scientific">Ensete ventricosum</name>
    <name type="common">Abyssinian banana</name>
    <name type="synonym">Musa ensete</name>
    <dbReference type="NCBI Taxonomy" id="4639"/>
    <lineage>
        <taxon>Eukaryota</taxon>
        <taxon>Viridiplantae</taxon>
        <taxon>Streptophyta</taxon>
        <taxon>Embryophyta</taxon>
        <taxon>Tracheophyta</taxon>
        <taxon>Spermatophyta</taxon>
        <taxon>Magnoliopsida</taxon>
        <taxon>Liliopsida</taxon>
        <taxon>Zingiberales</taxon>
        <taxon>Musaceae</taxon>
        <taxon>Ensete</taxon>
    </lineage>
</organism>